<dbReference type="PROSITE" id="PS50072">
    <property type="entry name" value="CSA_PPIASE_2"/>
    <property type="match status" value="1"/>
</dbReference>
<evidence type="ECO:0000256" key="4">
    <source>
        <dbReference type="ARBA" id="ARBA00023110"/>
    </source>
</evidence>
<name>A0A922IAA2_DERFA</name>
<evidence type="ECO:0000313" key="10">
    <source>
        <dbReference type="Proteomes" id="UP000790347"/>
    </source>
</evidence>
<dbReference type="EMBL" id="ASGP02000002">
    <property type="protein sequence ID" value="KAH9522228.1"/>
    <property type="molecule type" value="Genomic_DNA"/>
</dbReference>
<comment type="function">
    <text evidence="6">PPIases accelerate the folding of proteins. It catalyzes the cis-trans isomerization of proline imidic peptide bonds in oligopeptides. Acts on the folding of rhodopsin RH1 and RH2 (but not RH3) and is required for visual transduction.</text>
</comment>
<sequence length="209" mass="22792">MFHFLTFQLCLSTIIFSITTLSSSLANGKQVDVTEEAIFDLSIGGKPVGTIVIGLFGRDVPKTVANFARLSSAQGFQGKTYRNSRFHRIIPNFMIQGGDIIRGDGRGSFSIYGGRFADENFNIKHTEAGLLSMANSGPDTNGSQFFITLVPTPWLDGKHVVFGKVVSGMEVVNQIAAVQRDANDRPLEDVIITRSVTRPVNARLIIPSQ</sequence>
<dbReference type="GO" id="GO:0003755">
    <property type="term" value="F:peptidyl-prolyl cis-trans isomerase activity"/>
    <property type="evidence" value="ECO:0007669"/>
    <property type="project" value="UniProtKB-UniRule"/>
</dbReference>
<dbReference type="GO" id="GO:0005737">
    <property type="term" value="C:cytoplasm"/>
    <property type="evidence" value="ECO:0007669"/>
    <property type="project" value="TreeGrafter"/>
</dbReference>
<dbReference type="SUPFAM" id="SSF50891">
    <property type="entry name" value="Cyclophilin-like"/>
    <property type="match status" value="1"/>
</dbReference>
<gene>
    <name evidence="9" type="ORF">DERF_005820</name>
</gene>
<dbReference type="InterPro" id="IPR002130">
    <property type="entry name" value="Cyclophilin-type_PPIase_dom"/>
</dbReference>
<dbReference type="GO" id="GO:0016018">
    <property type="term" value="F:cyclosporin A binding"/>
    <property type="evidence" value="ECO:0007669"/>
    <property type="project" value="TreeGrafter"/>
</dbReference>
<feature type="domain" description="PPIase cyclophilin-type" evidence="8">
    <location>
        <begin position="38"/>
        <end position="197"/>
    </location>
</feature>
<proteinExistence type="inferred from homology"/>
<dbReference type="PANTHER" id="PTHR11071">
    <property type="entry name" value="PEPTIDYL-PROLYL CIS-TRANS ISOMERASE"/>
    <property type="match status" value="1"/>
</dbReference>
<dbReference type="PANTHER" id="PTHR11071:SF561">
    <property type="entry name" value="PEPTIDYL-PROLYL CIS-TRANS ISOMERASE D-RELATED"/>
    <property type="match status" value="1"/>
</dbReference>
<feature type="chain" id="PRO_5038157912" description="Peptidyl-prolyl cis-trans isomerase" evidence="7">
    <location>
        <begin position="25"/>
        <end position="209"/>
    </location>
</feature>
<dbReference type="GO" id="GO:0006457">
    <property type="term" value="P:protein folding"/>
    <property type="evidence" value="ECO:0007669"/>
    <property type="project" value="InterPro"/>
</dbReference>
<keyword evidence="10" id="KW-1185">Reference proteome</keyword>
<dbReference type="Gene3D" id="2.40.100.10">
    <property type="entry name" value="Cyclophilin-like"/>
    <property type="match status" value="1"/>
</dbReference>
<keyword evidence="3 7" id="KW-0732">Signal</keyword>
<evidence type="ECO:0000313" key="9">
    <source>
        <dbReference type="EMBL" id="KAH9522228.1"/>
    </source>
</evidence>
<evidence type="ECO:0000256" key="6">
    <source>
        <dbReference type="ARBA" id="ARBA00056644"/>
    </source>
</evidence>
<comment type="caution">
    <text evidence="9">The sequence shown here is derived from an EMBL/GenBank/DDBJ whole genome shotgun (WGS) entry which is preliminary data.</text>
</comment>
<dbReference type="AlphaFoldDB" id="A0A922IAA2"/>
<accession>A0A922IAA2</accession>
<organism evidence="9 10">
    <name type="scientific">Dermatophagoides farinae</name>
    <name type="common">American house dust mite</name>
    <dbReference type="NCBI Taxonomy" id="6954"/>
    <lineage>
        <taxon>Eukaryota</taxon>
        <taxon>Metazoa</taxon>
        <taxon>Ecdysozoa</taxon>
        <taxon>Arthropoda</taxon>
        <taxon>Chelicerata</taxon>
        <taxon>Arachnida</taxon>
        <taxon>Acari</taxon>
        <taxon>Acariformes</taxon>
        <taxon>Sarcoptiformes</taxon>
        <taxon>Astigmata</taxon>
        <taxon>Psoroptidia</taxon>
        <taxon>Analgoidea</taxon>
        <taxon>Pyroglyphidae</taxon>
        <taxon>Dermatophagoidinae</taxon>
        <taxon>Dermatophagoides</taxon>
    </lineage>
</organism>
<keyword evidence="4 7" id="KW-0697">Rotamase</keyword>
<dbReference type="EC" id="5.2.1.8" evidence="7"/>
<comment type="similarity">
    <text evidence="2 7">Belongs to the cyclophilin-type PPIase family.</text>
</comment>
<keyword evidence="5 7" id="KW-0413">Isomerase</keyword>
<dbReference type="FunFam" id="2.40.100.10:FF:000019">
    <property type="entry name" value="Peptidyl-prolyl cis-trans isomerase"/>
    <property type="match status" value="1"/>
</dbReference>
<dbReference type="InterPro" id="IPR020892">
    <property type="entry name" value="Cyclophilin-type_PPIase_CS"/>
</dbReference>
<dbReference type="Proteomes" id="UP000790347">
    <property type="component" value="Unassembled WGS sequence"/>
</dbReference>
<evidence type="ECO:0000256" key="5">
    <source>
        <dbReference type="ARBA" id="ARBA00023235"/>
    </source>
</evidence>
<protein>
    <recommendedName>
        <fullName evidence="7">Peptidyl-prolyl cis-trans isomerase</fullName>
        <shortName evidence="7">PPIase</shortName>
        <ecNumber evidence="7">5.2.1.8</ecNumber>
    </recommendedName>
</protein>
<evidence type="ECO:0000256" key="1">
    <source>
        <dbReference type="ARBA" id="ARBA00000971"/>
    </source>
</evidence>
<reference evidence="9" key="2">
    <citation type="journal article" date="2022" name="Res Sq">
        <title>Comparative Genomics Reveals Insights into the Divergent Evolution of Astigmatic Mites and Household Pest Adaptations.</title>
        <authorList>
            <person name="Xiong Q."/>
            <person name="Wan A.T.-Y."/>
            <person name="Liu X.-Y."/>
            <person name="Fung C.S.-H."/>
            <person name="Xiao X."/>
            <person name="Malainual N."/>
            <person name="Hou J."/>
            <person name="Wang L."/>
            <person name="Wang M."/>
            <person name="Yang K."/>
            <person name="Cui Y."/>
            <person name="Leung E."/>
            <person name="Nong W."/>
            <person name="Shin S.-K."/>
            <person name="Au S."/>
            <person name="Jeong K.Y."/>
            <person name="Chew F.T."/>
            <person name="Hui J."/>
            <person name="Leung T.F."/>
            <person name="Tungtrongchitr A."/>
            <person name="Zhong N."/>
            <person name="Liu Z."/>
            <person name="Tsui S."/>
        </authorList>
    </citation>
    <scope>NUCLEOTIDE SEQUENCE</scope>
    <source>
        <strain evidence="9">Derf</strain>
        <tissue evidence="9">Whole organism</tissue>
    </source>
</reference>
<evidence type="ECO:0000256" key="2">
    <source>
        <dbReference type="ARBA" id="ARBA00007365"/>
    </source>
</evidence>
<evidence type="ECO:0000256" key="3">
    <source>
        <dbReference type="ARBA" id="ARBA00022729"/>
    </source>
</evidence>
<dbReference type="InterPro" id="IPR029000">
    <property type="entry name" value="Cyclophilin-like_dom_sf"/>
</dbReference>
<evidence type="ECO:0000256" key="7">
    <source>
        <dbReference type="RuleBase" id="RU363019"/>
    </source>
</evidence>
<comment type="catalytic activity">
    <reaction evidence="1 7">
        <text>[protein]-peptidylproline (omega=180) = [protein]-peptidylproline (omega=0)</text>
        <dbReference type="Rhea" id="RHEA:16237"/>
        <dbReference type="Rhea" id="RHEA-COMP:10747"/>
        <dbReference type="Rhea" id="RHEA-COMP:10748"/>
        <dbReference type="ChEBI" id="CHEBI:83833"/>
        <dbReference type="ChEBI" id="CHEBI:83834"/>
        <dbReference type="EC" id="5.2.1.8"/>
    </reaction>
</comment>
<dbReference type="PROSITE" id="PS00170">
    <property type="entry name" value="CSA_PPIASE_1"/>
    <property type="match status" value="1"/>
</dbReference>
<evidence type="ECO:0000259" key="8">
    <source>
        <dbReference type="PROSITE" id="PS50072"/>
    </source>
</evidence>
<dbReference type="Pfam" id="PF00160">
    <property type="entry name" value="Pro_isomerase"/>
    <property type="match status" value="1"/>
</dbReference>
<reference evidence="9" key="1">
    <citation type="submission" date="2013-05" db="EMBL/GenBank/DDBJ databases">
        <authorList>
            <person name="Yim A.K.Y."/>
            <person name="Chan T.F."/>
            <person name="Ji K.M."/>
            <person name="Liu X.Y."/>
            <person name="Zhou J.W."/>
            <person name="Li R.Q."/>
            <person name="Yang K.Y."/>
            <person name="Li J."/>
            <person name="Li M."/>
            <person name="Law P.T.W."/>
            <person name="Wu Y.L."/>
            <person name="Cai Z.L."/>
            <person name="Qin H."/>
            <person name="Bao Y."/>
            <person name="Leung R.K.K."/>
            <person name="Ng P.K.S."/>
            <person name="Zou J."/>
            <person name="Zhong X.J."/>
            <person name="Ran P.X."/>
            <person name="Zhong N.S."/>
            <person name="Liu Z.G."/>
            <person name="Tsui S.K.W."/>
        </authorList>
    </citation>
    <scope>NUCLEOTIDE SEQUENCE</scope>
    <source>
        <strain evidence="9">Derf</strain>
        <tissue evidence="9">Whole organism</tissue>
    </source>
</reference>
<feature type="signal peptide" evidence="7">
    <location>
        <begin position="1"/>
        <end position="24"/>
    </location>
</feature>
<dbReference type="PRINTS" id="PR00153">
    <property type="entry name" value="CSAPPISMRASE"/>
</dbReference>